<dbReference type="InterPro" id="IPR020056">
    <property type="entry name" value="Rbsml_bL25/Gln-tRNA_synth_N"/>
</dbReference>
<dbReference type="InterPro" id="IPR050132">
    <property type="entry name" value="Gln/Glu-tRNA_Ligase"/>
</dbReference>
<comment type="caution">
    <text evidence="14">The sequence shown here is derived from an EMBL/GenBank/DDBJ whole genome shotgun (WGS) entry which is preliminary data.</text>
</comment>
<dbReference type="PRINTS" id="PR00987">
    <property type="entry name" value="TRNASYNTHGLU"/>
</dbReference>
<dbReference type="SUPFAM" id="SSF52374">
    <property type="entry name" value="Nucleotidylyl transferase"/>
    <property type="match status" value="1"/>
</dbReference>
<proteinExistence type="inferred from homology"/>
<organism evidence="14 15">
    <name type="scientific">Mycena belliarum</name>
    <dbReference type="NCBI Taxonomy" id="1033014"/>
    <lineage>
        <taxon>Eukaryota</taxon>
        <taxon>Fungi</taxon>
        <taxon>Dikarya</taxon>
        <taxon>Basidiomycota</taxon>
        <taxon>Agaricomycotina</taxon>
        <taxon>Agaricomycetes</taxon>
        <taxon>Agaricomycetidae</taxon>
        <taxon>Agaricales</taxon>
        <taxon>Marasmiineae</taxon>
        <taxon>Mycenaceae</taxon>
        <taxon>Mycena</taxon>
    </lineage>
</organism>
<accession>A0AAD6XY58</accession>
<dbReference type="NCBIfam" id="TIGR00463">
    <property type="entry name" value="gltX_arch"/>
    <property type="match status" value="1"/>
</dbReference>
<evidence type="ECO:0000256" key="1">
    <source>
        <dbReference type="ARBA" id="ARBA00004496"/>
    </source>
</evidence>
<keyword evidence="7 12" id="KW-0067">ATP-binding</keyword>
<dbReference type="Gene3D" id="1.20.1050.130">
    <property type="match status" value="1"/>
</dbReference>
<evidence type="ECO:0000256" key="2">
    <source>
        <dbReference type="ARBA" id="ARBA00008927"/>
    </source>
</evidence>
<evidence type="ECO:0000256" key="11">
    <source>
        <dbReference type="ARBA" id="ARBA00048351"/>
    </source>
</evidence>
<dbReference type="AlphaFoldDB" id="A0AAD6XY58"/>
<dbReference type="InterPro" id="IPR020059">
    <property type="entry name" value="Glu/Gln-tRNA-synth_Ib_codon-bd"/>
</dbReference>
<evidence type="ECO:0000256" key="10">
    <source>
        <dbReference type="ARBA" id="ARBA00030865"/>
    </source>
</evidence>
<keyword evidence="8 12" id="KW-0648">Protein biosynthesis</keyword>
<evidence type="ECO:0000256" key="3">
    <source>
        <dbReference type="ARBA" id="ARBA00012835"/>
    </source>
</evidence>
<dbReference type="Gene3D" id="3.40.50.620">
    <property type="entry name" value="HUPs"/>
    <property type="match status" value="1"/>
</dbReference>
<dbReference type="InterPro" id="IPR036282">
    <property type="entry name" value="Glutathione-S-Trfase_C_sf"/>
</dbReference>
<dbReference type="Pfam" id="PF00749">
    <property type="entry name" value="tRNA-synt_1c"/>
    <property type="match status" value="1"/>
</dbReference>
<dbReference type="FunFam" id="3.40.50.620:FF:000037">
    <property type="entry name" value="Glutamine--tRNA ligase cytoplasmic"/>
    <property type="match status" value="1"/>
</dbReference>
<reference evidence="14" key="1">
    <citation type="submission" date="2023-03" db="EMBL/GenBank/DDBJ databases">
        <title>Massive genome expansion in bonnet fungi (Mycena s.s.) driven by repeated elements and novel gene families across ecological guilds.</title>
        <authorList>
            <consortium name="Lawrence Berkeley National Laboratory"/>
            <person name="Harder C.B."/>
            <person name="Miyauchi S."/>
            <person name="Viragh M."/>
            <person name="Kuo A."/>
            <person name="Thoen E."/>
            <person name="Andreopoulos B."/>
            <person name="Lu D."/>
            <person name="Skrede I."/>
            <person name="Drula E."/>
            <person name="Henrissat B."/>
            <person name="Morin E."/>
            <person name="Kohler A."/>
            <person name="Barry K."/>
            <person name="LaButti K."/>
            <person name="Morin E."/>
            <person name="Salamov A."/>
            <person name="Lipzen A."/>
            <person name="Mereny Z."/>
            <person name="Hegedus B."/>
            <person name="Baldrian P."/>
            <person name="Stursova M."/>
            <person name="Weitz H."/>
            <person name="Taylor A."/>
            <person name="Grigoriev I.V."/>
            <person name="Nagy L.G."/>
            <person name="Martin F."/>
            <person name="Kauserud H."/>
        </authorList>
    </citation>
    <scope>NUCLEOTIDE SEQUENCE</scope>
    <source>
        <strain evidence="14">CBHHK173m</strain>
    </source>
</reference>
<protein>
    <recommendedName>
        <fullName evidence="3">glutamate--tRNA ligase</fullName>
        <ecNumber evidence="3">6.1.1.17</ecNumber>
    </recommendedName>
    <alternativeName>
        <fullName evidence="10">Glutamyl-tRNA synthetase</fullName>
    </alternativeName>
</protein>
<evidence type="ECO:0000256" key="5">
    <source>
        <dbReference type="ARBA" id="ARBA00022598"/>
    </source>
</evidence>
<dbReference type="InterPro" id="IPR000924">
    <property type="entry name" value="Glu/Gln-tRNA-synth"/>
</dbReference>
<dbReference type="GO" id="GO:0005829">
    <property type="term" value="C:cytosol"/>
    <property type="evidence" value="ECO:0007669"/>
    <property type="project" value="TreeGrafter"/>
</dbReference>
<dbReference type="PROSITE" id="PS50405">
    <property type="entry name" value="GST_CTER"/>
    <property type="match status" value="1"/>
</dbReference>
<dbReference type="GO" id="GO:0004818">
    <property type="term" value="F:glutamate-tRNA ligase activity"/>
    <property type="evidence" value="ECO:0007669"/>
    <property type="project" value="UniProtKB-EC"/>
</dbReference>
<dbReference type="GO" id="GO:0017102">
    <property type="term" value="C:methionyl glutamyl tRNA synthetase complex"/>
    <property type="evidence" value="ECO:0007669"/>
    <property type="project" value="TreeGrafter"/>
</dbReference>
<dbReference type="Pfam" id="PF03950">
    <property type="entry name" value="tRNA-synt_1c_C"/>
    <property type="match status" value="1"/>
</dbReference>
<keyword evidence="5 12" id="KW-0436">Ligase</keyword>
<dbReference type="PANTHER" id="PTHR43097:SF5">
    <property type="entry name" value="GLUTAMATE--TRNA LIGASE"/>
    <property type="match status" value="1"/>
</dbReference>
<evidence type="ECO:0000256" key="6">
    <source>
        <dbReference type="ARBA" id="ARBA00022741"/>
    </source>
</evidence>
<dbReference type="InterPro" id="IPR001412">
    <property type="entry name" value="aa-tRNA-synth_I_CS"/>
</dbReference>
<comment type="catalytic activity">
    <reaction evidence="11">
        <text>tRNA(Glu) + L-glutamate + ATP = L-glutamyl-tRNA(Glu) + AMP + diphosphate</text>
        <dbReference type="Rhea" id="RHEA:23540"/>
        <dbReference type="Rhea" id="RHEA-COMP:9663"/>
        <dbReference type="Rhea" id="RHEA-COMP:9680"/>
        <dbReference type="ChEBI" id="CHEBI:29985"/>
        <dbReference type="ChEBI" id="CHEBI:30616"/>
        <dbReference type="ChEBI" id="CHEBI:33019"/>
        <dbReference type="ChEBI" id="CHEBI:78442"/>
        <dbReference type="ChEBI" id="CHEBI:78520"/>
        <dbReference type="ChEBI" id="CHEBI:456215"/>
        <dbReference type="EC" id="6.1.1.17"/>
    </reaction>
</comment>
<evidence type="ECO:0000256" key="12">
    <source>
        <dbReference type="RuleBase" id="RU363037"/>
    </source>
</evidence>
<evidence type="ECO:0000259" key="13">
    <source>
        <dbReference type="PROSITE" id="PS50405"/>
    </source>
</evidence>
<gene>
    <name evidence="14" type="ORF">B0H15DRAFT_8891</name>
</gene>
<dbReference type="Gene3D" id="2.40.240.10">
    <property type="entry name" value="Ribosomal Protein L25, Chain P"/>
    <property type="match status" value="1"/>
</dbReference>
<evidence type="ECO:0000256" key="4">
    <source>
        <dbReference type="ARBA" id="ARBA00022490"/>
    </source>
</evidence>
<dbReference type="EMBL" id="JARJCN010000001">
    <property type="protein sequence ID" value="KAJ7104112.1"/>
    <property type="molecule type" value="Genomic_DNA"/>
</dbReference>
<dbReference type="SUPFAM" id="SSF50715">
    <property type="entry name" value="Ribosomal protein L25-like"/>
    <property type="match status" value="1"/>
</dbReference>
<evidence type="ECO:0000256" key="9">
    <source>
        <dbReference type="ARBA" id="ARBA00023146"/>
    </source>
</evidence>
<sequence length="628" mass="70287">MHEAIRTLSEIDEHLALRTFLVSHGISEADYVVWGSIKGHPKASGLLKQNGFAHLTRWLAHLDSLEPFKRTMNMLAAFKADIARSKKRAAGFALGLPNAIHGAVVTRFPPEPSGYLHIGHAKAVMLNKYFADMYEGRLLIRFDDTNPSKEKVEFEETILEDLRLLGAVGDRVSHTSDYFDQLHAYAIQLIEAGRAYADDTDATTPVEQPCACPPKSHGKLSQMAYERFHGIPSSRRGASTEDNLLRFSQMTRGDGAKWCLRAKISVDDPNKALRDPVIYRCNTTPHHRTGDKWKVYPTYDFACPVVDSLEGVTHALRTNEYRDRNPQYHWMIDALGLRRVDIWDFSRLNFIYTVLSKRKLQQFVDKGLVTGWDDPRFPTVRGIMRRGLTVEALKQFMLQQGPSQAVLSLEWDSLWAINKRIIDPTASRFCAILDDRCVSVDVLNGPVEPFTKTVPRHKKNPGIGTKVTTYANRIIVEQVDAASFALGEEITLMDWGNAIVRNKLLAADGSVSSLTVDLHLAGDFKATEKKITWLAPTTTVEVTLLDYDYLISKKKLADGDNWADFVTPTTEFRADAVADANVGDLGGVRIVQFERKGYYAYDGRGADGRLKFIKIPDGRAGSVASKGQ</sequence>
<dbReference type="GO" id="GO:0005524">
    <property type="term" value="F:ATP binding"/>
    <property type="evidence" value="ECO:0007669"/>
    <property type="project" value="UniProtKB-KW"/>
</dbReference>
<dbReference type="SUPFAM" id="SSF47616">
    <property type="entry name" value="GST C-terminal domain-like"/>
    <property type="match status" value="1"/>
</dbReference>
<dbReference type="PANTHER" id="PTHR43097">
    <property type="entry name" value="GLUTAMINE-TRNA LIGASE"/>
    <property type="match status" value="1"/>
</dbReference>
<dbReference type="Proteomes" id="UP001222325">
    <property type="component" value="Unassembled WGS sequence"/>
</dbReference>
<dbReference type="InterPro" id="IPR049437">
    <property type="entry name" value="tRNA-synt_1c_C2"/>
</dbReference>
<dbReference type="GO" id="GO:0006424">
    <property type="term" value="P:glutamyl-tRNA aminoacylation"/>
    <property type="evidence" value="ECO:0007669"/>
    <property type="project" value="InterPro"/>
</dbReference>
<name>A0AAD6XY58_9AGAR</name>
<evidence type="ECO:0000313" key="14">
    <source>
        <dbReference type="EMBL" id="KAJ7104112.1"/>
    </source>
</evidence>
<comment type="similarity">
    <text evidence="2">Belongs to the class-I aminoacyl-tRNA synthetase family. Glutamate--tRNA ligase type 2 subfamily.</text>
</comment>
<feature type="domain" description="GST C-terminal" evidence="13">
    <location>
        <begin position="1"/>
        <end position="89"/>
    </location>
</feature>
<dbReference type="HAMAP" id="MF_02076">
    <property type="entry name" value="Glu_tRNA_synth_type2"/>
    <property type="match status" value="1"/>
</dbReference>
<keyword evidence="6 12" id="KW-0547">Nucleotide-binding</keyword>
<dbReference type="Pfam" id="PF20974">
    <property type="entry name" value="tRNA-synt_1c_C2"/>
    <property type="match status" value="1"/>
</dbReference>
<keyword evidence="4" id="KW-0963">Cytoplasm</keyword>
<keyword evidence="9 12" id="KW-0030">Aminoacyl-tRNA synthetase</keyword>
<evidence type="ECO:0000313" key="15">
    <source>
        <dbReference type="Proteomes" id="UP001222325"/>
    </source>
</evidence>
<dbReference type="EC" id="6.1.1.17" evidence="3"/>
<evidence type="ECO:0000256" key="8">
    <source>
        <dbReference type="ARBA" id="ARBA00022917"/>
    </source>
</evidence>
<dbReference type="InterPro" id="IPR004526">
    <property type="entry name" value="Glu-tRNA-synth_arc/euk"/>
</dbReference>
<dbReference type="InterPro" id="IPR011035">
    <property type="entry name" value="Ribosomal_bL25/Gln-tRNA_synth"/>
</dbReference>
<dbReference type="InterPro" id="IPR010987">
    <property type="entry name" value="Glutathione-S-Trfase_C-like"/>
</dbReference>
<evidence type="ECO:0000256" key="7">
    <source>
        <dbReference type="ARBA" id="ARBA00022840"/>
    </source>
</evidence>
<keyword evidence="15" id="KW-1185">Reference proteome</keyword>
<dbReference type="InterPro" id="IPR014729">
    <property type="entry name" value="Rossmann-like_a/b/a_fold"/>
</dbReference>
<dbReference type="InterPro" id="IPR020058">
    <property type="entry name" value="Glu/Gln-tRNA-synth_Ib_cat-dom"/>
</dbReference>
<comment type="subcellular location">
    <subcellularLocation>
        <location evidence="1">Cytoplasm</location>
    </subcellularLocation>
</comment>
<dbReference type="PROSITE" id="PS00178">
    <property type="entry name" value="AA_TRNA_LIGASE_I"/>
    <property type="match status" value="1"/>
</dbReference>